<dbReference type="EMBL" id="FO082269">
    <property type="protein sequence ID" value="CCO18182.1"/>
    <property type="molecule type" value="Genomic_DNA"/>
</dbReference>
<dbReference type="GO" id="GO:0005634">
    <property type="term" value="C:nucleus"/>
    <property type="evidence" value="ECO:0007669"/>
    <property type="project" value="UniProtKB-SubCell"/>
</dbReference>
<dbReference type="Proteomes" id="UP000198341">
    <property type="component" value="Chromosome 10"/>
</dbReference>
<sequence>MSSETVTELLNRKNQLENSLQQTEKQLYDLETAYLSNEHGGSHGSILKGFEVALSQNKTHAQVAAGAGHHREHHHLDGGGGNVTKKKSGSNASKNTKPEDRLFSLSSKTSPVQAEVAKENEQVRLSTTASGRMTKSYRK</sequence>
<proteinExistence type="inferred from homology"/>
<feature type="coiled-coil region" evidence="8">
    <location>
        <begin position="6"/>
        <end position="33"/>
    </location>
</feature>
<dbReference type="GO" id="GO:0000123">
    <property type="term" value="C:histone acetyltransferase complex"/>
    <property type="evidence" value="ECO:0007669"/>
    <property type="project" value="InterPro"/>
</dbReference>
<keyword evidence="3" id="KW-0156">Chromatin regulator</keyword>
<evidence type="ECO:0000256" key="4">
    <source>
        <dbReference type="ARBA" id="ARBA00023015"/>
    </source>
</evidence>
<evidence type="ECO:0000256" key="8">
    <source>
        <dbReference type="SAM" id="Coils"/>
    </source>
</evidence>
<dbReference type="AlphaFoldDB" id="K8EJ13"/>
<dbReference type="OrthoDB" id="440324at2759"/>
<evidence type="ECO:0000256" key="9">
    <source>
        <dbReference type="SAM" id="MobiDB-lite"/>
    </source>
</evidence>
<evidence type="ECO:0000256" key="2">
    <source>
        <dbReference type="ARBA" id="ARBA00010916"/>
    </source>
</evidence>
<evidence type="ECO:0000256" key="7">
    <source>
        <dbReference type="ARBA" id="ARBA00023242"/>
    </source>
</evidence>
<dbReference type="KEGG" id="bpg:Bathy10g03110"/>
<keyword evidence="7" id="KW-0539">Nucleus</keyword>
<evidence type="ECO:0000256" key="5">
    <source>
        <dbReference type="ARBA" id="ARBA00023054"/>
    </source>
</evidence>
<evidence type="ECO:0000256" key="1">
    <source>
        <dbReference type="ARBA" id="ARBA00004123"/>
    </source>
</evidence>
<comment type="subcellular location">
    <subcellularLocation>
        <location evidence="1">Nucleus</location>
    </subcellularLocation>
</comment>
<evidence type="ECO:0000313" key="11">
    <source>
        <dbReference type="Proteomes" id="UP000198341"/>
    </source>
</evidence>
<keyword evidence="5 8" id="KW-0175">Coiled coil</keyword>
<dbReference type="Pfam" id="PF09340">
    <property type="entry name" value="NuA4"/>
    <property type="match status" value="1"/>
</dbReference>
<feature type="region of interest" description="Disordered" evidence="9">
    <location>
        <begin position="59"/>
        <end position="139"/>
    </location>
</feature>
<keyword evidence="11" id="KW-1185">Reference proteome</keyword>
<keyword evidence="4" id="KW-0805">Transcription regulation</keyword>
<gene>
    <name evidence="10" type="ordered locus">Bathy10g03110</name>
</gene>
<organism evidence="10 11">
    <name type="scientific">Bathycoccus prasinos</name>
    <dbReference type="NCBI Taxonomy" id="41875"/>
    <lineage>
        <taxon>Eukaryota</taxon>
        <taxon>Viridiplantae</taxon>
        <taxon>Chlorophyta</taxon>
        <taxon>Mamiellophyceae</taxon>
        <taxon>Mamiellales</taxon>
        <taxon>Bathycoccaceae</taxon>
        <taxon>Bathycoccus</taxon>
    </lineage>
</organism>
<dbReference type="GO" id="GO:0006325">
    <property type="term" value="P:chromatin organization"/>
    <property type="evidence" value="ECO:0007669"/>
    <property type="project" value="UniProtKB-KW"/>
</dbReference>
<protein>
    <recommendedName>
        <fullName evidence="12">Chromatin modification-related protein EAF6</fullName>
    </recommendedName>
</protein>
<comment type="similarity">
    <text evidence="2">Belongs to the EAF6 family.</text>
</comment>
<evidence type="ECO:0000256" key="6">
    <source>
        <dbReference type="ARBA" id="ARBA00023163"/>
    </source>
</evidence>
<name>K8EJ13_9CHLO</name>
<evidence type="ECO:0000256" key="3">
    <source>
        <dbReference type="ARBA" id="ARBA00022853"/>
    </source>
</evidence>
<accession>K8EJ13</accession>
<dbReference type="PANTHER" id="PTHR13476">
    <property type="entry name" value="CHROMATIN MODIFICATION-RELATED PROTEIN MEAF6"/>
    <property type="match status" value="1"/>
</dbReference>
<keyword evidence="6" id="KW-0804">Transcription</keyword>
<dbReference type="RefSeq" id="XP_007510649.1">
    <property type="nucleotide sequence ID" value="XM_007510587.1"/>
</dbReference>
<feature type="compositionally biased region" description="Polar residues" evidence="9">
    <location>
        <begin position="123"/>
        <end position="133"/>
    </location>
</feature>
<dbReference type="GeneID" id="19013386"/>
<dbReference type="STRING" id="41875.K8EJ13"/>
<reference evidence="10 11" key="1">
    <citation type="submission" date="2011-10" db="EMBL/GenBank/DDBJ databases">
        <authorList>
            <person name="Genoscope - CEA"/>
        </authorList>
    </citation>
    <scope>NUCLEOTIDE SEQUENCE [LARGE SCALE GENOMIC DNA]</scope>
    <source>
        <strain evidence="10 11">RCC 1105</strain>
    </source>
</reference>
<evidence type="ECO:0008006" key="12">
    <source>
        <dbReference type="Google" id="ProtNLM"/>
    </source>
</evidence>
<evidence type="ECO:0000313" key="10">
    <source>
        <dbReference type="EMBL" id="CCO18182.1"/>
    </source>
</evidence>
<dbReference type="InterPro" id="IPR015418">
    <property type="entry name" value="Eaf6"/>
</dbReference>